<organism evidence="7 8">
    <name type="scientific">Caldimicrobium thiodismutans</name>
    <dbReference type="NCBI Taxonomy" id="1653476"/>
    <lineage>
        <taxon>Bacteria</taxon>
        <taxon>Pseudomonadati</taxon>
        <taxon>Thermodesulfobacteriota</taxon>
        <taxon>Thermodesulfobacteria</taxon>
        <taxon>Thermodesulfobacteriales</taxon>
        <taxon>Thermodesulfobacteriaceae</taxon>
        <taxon>Caldimicrobium</taxon>
    </lineage>
</organism>
<dbReference type="GO" id="GO:0016020">
    <property type="term" value="C:membrane"/>
    <property type="evidence" value="ECO:0007669"/>
    <property type="project" value="UniProtKB-SubCell"/>
</dbReference>
<dbReference type="PANTHER" id="PTHR21716:SF4">
    <property type="entry name" value="TRANSMEMBRANE PROTEIN 245"/>
    <property type="match status" value="1"/>
</dbReference>
<feature type="transmembrane region" description="Helical" evidence="6">
    <location>
        <begin position="243"/>
        <end position="263"/>
    </location>
</feature>
<name>A0A2N7PJU0_9BACT</name>
<dbReference type="Pfam" id="PF01594">
    <property type="entry name" value="AI-2E_transport"/>
    <property type="match status" value="1"/>
</dbReference>
<evidence type="ECO:0000313" key="8">
    <source>
        <dbReference type="Proteomes" id="UP000235731"/>
    </source>
</evidence>
<comment type="subcellular location">
    <subcellularLocation>
        <location evidence="1">Membrane</location>
        <topology evidence="1">Multi-pass membrane protein</topology>
    </subcellularLocation>
</comment>
<reference evidence="7 8" key="1">
    <citation type="submission" date="2018-01" db="EMBL/GenBank/DDBJ databases">
        <title>Metagenomic assembled genomes from two thermal pools in the Uzon Caldera, Kamchatka, Russia.</title>
        <authorList>
            <person name="Wilkins L."/>
            <person name="Ettinger C."/>
        </authorList>
    </citation>
    <scope>NUCLEOTIDE SEQUENCE [LARGE SCALE GENOMIC DNA]</scope>
    <source>
        <strain evidence="7">ZAV-15</strain>
    </source>
</reference>
<evidence type="ECO:0000256" key="4">
    <source>
        <dbReference type="ARBA" id="ARBA00022989"/>
    </source>
</evidence>
<dbReference type="PANTHER" id="PTHR21716">
    <property type="entry name" value="TRANSMEMBRANE PROTEIN"/>
    <property type="match status" value="1"/>
</dbReference>
<gene>
    <name evidence="7" type="ORF">C0197_03255</name>
</gene>
<protein>
    <recommendedName>
        <fullName evidence="9">AI-2E family transporter</fullName>
    </recommendedName>
</protein>
<evidence type="ECO:0008006" key="9">
    <source>
        <dbReference type="Google" id="ProtNLM"/>
    </source>
</evidence>
<sequence>MTNMVPNFFSLKFYLSLTLSIIILLAFIYLLKPFFGVIFWAGILSFFMYPLFKKINRLLRYHKSISALFTILIFVLFILIPSILFFLLLYTQLQNVIFNLNLSFFEKLFLIFSNLKNKLIFSHIYPYIEPYIQNLQNQLPQHISNLIQYIVHSLGNIFITTFGTIFNMVLTLFTLFYFLIDGEKILNITKELLPVESSSKENLLKKISEILKAILYGSVLTSIVQGVLALIIYLVLSVPQPFLFAFLTMLASYMPFLGTTFIWLPLSLYFLFIGSYLKAILLFLLCALTVAQIDNILKPFIISGKTKIHNLLMFFAVLGGIYRFGITGLFLGPIILGLFLSILEIYRSLLNSKENTSDSLS</sequence>
<evidence type="ECO:0000256" key="2">
    <source>
        <dbReference type="ARBA" id="ARBA00009773"/>
    </source>
</evidence>
<comment type="caution">
    <text evidence="7">The sequence shown here is derived from an EMBL/GenBank/DDBJ whole genome shotgun (WGS) entry which is preliminary data.</text>
</comment>
<feature type="transmembrane region" description="Helical" evidence="6">
    <location>
        <begin position="157"/>
        <end position="180"/>
    </location>
</feature>
<feature type="transmembrane region" description="Helical" evidence="6">
    <location>
        <begin position="37"/>
        <end position="52"/>
    </location>
</feature>
<keyword evidence="4 6" id="KW-1133">Transmembrane helix</keyword>
<evidence type="ECO:0000256" key="6">
    <source>
        <dbReference type="SAM" id="Phobius"/>
    </source>
</evidence>
<keyword evidence="5 6" id="KW-0472">Membrane</keyword>
<dbReference type="AlphaFoldDB" id="A0A2N7PJU0"/>
<dbReference type="InterPro" id="IPR002549">
    <property type="entry name" value="AI-2E-like"/>
</dbReference>
<evidence type="ECO:0000256" key="1">
    <source>
        <dbReference type="ARBA" id="ARBA00004141"/>
    </source>
</evidence>
<feature type="transmembrane region" description="Helical" evidence="6">
    <location>
        <begin position="269"/>
        <end position="290"/>
    </location>
</feature>
<proteinExistence type="inferred from homology"/>
<feature type="transmembrane region" description="Helical" evidence="6">
    <location>
        <begin position="64"/>
        <end position="90"/>
    </location>
</feature>
<comment type="similarity">
    <text evidence="2">Belongs to the autoinducer-2 exporter (AI-2E) (TC 2.A.86) family.</text>
</comment>
<dbReference type="Proteomes" id="UP000235731">
    <property type="component" value="Unassembled WGS sequence"/>
</dbReference>
<evidence type="ECO:0000256" key="5">
    <source>
        <dbReference type="ARBA" id="ARBA00023136"/>
    </source>
</evidence>
<feature type="transmembrane region" description="Helical" evidence="6">
    <location>
        <begin position="12"/>
        <end position="31"/>
    </location>
</feature>
<evidence type="ECO:0000256" key="3">
    <source>
        <dbReference type="ARBA" id="ARBA00022692"/>
    </source>
</evidence>
<feature type="transmembrane region" description="Helical" evidence="6">
    <location>
        <begin position="311"/>
        <end position="343"/>
    </location>
</feature>
<dbReference type="EMBL" id="PNIE01000044">
    <property type="protein sequence ID" value="PMP63162.1"/>
    <property type="molecule type" value="Genomic_DNA"/>
</dbReference>
<feature type="transmembrane region" description="Helical" evidence="6">
    <location>
        <begin position="213"/>
        <end position="236"/>
    </location>
</feature>
<keyword evidence="3 6" id="KW-0812">Transmembrane</keyword>
<evidence type="ECO:0000313" key="7">
    <source>
        <dbReference type="EMBL" id="PMP63162.1"/>
    </source>
</evidence>
<accession>A0A2N7PJU0</accession>